<keyword evidence="1" id="KW-0812">Transmembrane</keyword>
<evidence type="ECO:0000313" key="2">
    <source>
        <dbReference type="EMBL" id="AJF97291.1"/>
    </source>
</evidence>
<feature type="transmembrane region" description="Helical" evidence="1">
    <location>
        <begin position="9"/>
        <end position="29"/>
    </location>
</feature>
<name>A0A0B5J911_9VIRU</name>
<organism evidence="2 3">
    <name type="scientific">Pandoravirus inopinatum</name>
    <dbReference type="NCBI Taxonomy" id="1605721"/>
    <lineage>
        <taxon>Viruses</taxon>
        <taxon>Pandoravirus</taxon>
    </lineage>
</organism>
<dbReference type="Proteomes" id="UP000202511">
    <property type="component" value="Segment"/>
</dbReference>
<protein>
    <submittedName>
        <fullName evidence="2">Uncharacterized protein</fullName>
    </submittedName>
</protein>
<dbReference type="RefSeq" id="YP_009119526.1">
    <property type="nucleotide sequence ID" value="NC_026440.1"/>
</dbReference>
<dbReference type="EMBL" id="KP136319">
    <property type="protein sequence ID" value="AJF97291.1"/>
    <property type="molecule type" value="Genomic_DNA"/>
</dbReference>
<keyword evidence="1" id="KW-1133">Transmembrane helix</keyword>
<evidence type="ECO:0000313" key="3">
    <source>
        <dbReference type="Proteomes" id="UP000202511"/>
    </source>
</evidence>
<sequence>MELLGRSVVLVRLSSVLCILGSLFFFGSIQTITNRLFSHFNIRPIGKNVAGLPGLASCPLFFPVQQKQQKEDLVGAVAVALVGVGRRPCCRLSARWQTQFGFGRRVNLRHGWRSKS</sequence>
<evidence type="ECO:0000256" key="1">
    <source>
        <dbReference type="SAM" id="Phobius"/>
    </source>
</evidence>
<reference evidence="2 3" key="1">
    <citation type="journal article" date="2015" name="Parasitol. Res.">
        <title>Viruses in close associations with free-living amoebae.</title>
        <authorList>
            <person name="Scheid P."/>
        </authorList>
    </citation>
    <scope>NUCLEOTIDE SEQUENCE [LARGE SCALE GENOMIC DNA]</scope>
    <source>
        <strain evidence="2">KlaHel</strain>
    </source>
</reference>
<proteinExistence type="predicted"/>
<keyword evidence="1" id="KW-0472">Membrane</keyword>
<dbReference type="KEGG" id="vg:23462208"/>
<dbReference type="GeneID" id="23462208"/>
<accession>A0A0B5J911</accession>